<dbReference type="InterPro" id="IPR039391">
    <property type="entry name" value="Phytocyanin-like"/>
</dbReference>
<protein>
    <recommendedName>
        <fullName evidence="13">Phytocyanin domain-containing protein</fullName>
    </recommendedName>
</protein>
<dbReference type="InterPro" id="IPR008972">
    <property type="entry name" value="Cupredoxin"/>
</dbReference>
<keyword evidence="2" id="KW-0813">Transport</keyword>
<evidence type="ECO:0000256" key="8">
    <source>
        <dbReference type="ARBA" id="ARBA00023008"/>
    </source>
</evidence>
<keyword evidence="10" id="KW-1015">Disulfide bond</keyword>
<dbReference type="Proteomes" id="UP000095767">
    <property type="component" value="Unassembled WGS sequence"/>
</dbReference>
<dbReference type="GO" id="GO:0005886">
    <property type="term" value="C:plasma membrane"/>
    <property type="evidence" value="ECO:0007669"/>
    <property type="project" value="TreeGrafter"/>
</dbReference>
<dbReference type="GO" id="GO:0009610">
    <property type="term" value="P:response to symbiotic fungus"/>
    <property type="evidence" value="ECO:0007669"/>
    <property type="project" value="UniProtKB-ARBA"/>
</dbReference>
<keyword evidence="5 12" id="KW-0732">Signal</keyword>
<keyword evidence="7" id="KW-1133">Transmembrane helix</keyword>
<dbReference type="AlphaFoldDB" id="A0A1E5UY85"/>
<evidence type="ECO:0000256" key="1">
    <source>
        <dbReference type="ARBA" id="ARBA00004479"/>
    </source>
</evidence>
<evidence type="ECO:0000256" key="4">
    <source>
        <dbReference type="ARBA" id="ARBA00022723"/>
    </source>
</evidence>
<evidence type="ECO:0000256" key="5">
    <source>
        <dbReference type="ARBA" id="ARBA00022729"/>
    </source>
</evidence>
<evidence type="ECO:0000256" key="3">
    <source>
        <dbReference type="ARBA" id="ARBA00022692"/>
    </source>
</evidence>
<keyword evidence="9" id="KW-0472">Membrane</keyword>
<name>A0A1E5UY85_9POAL</name>
<dbReference type="EMBL" id="LWDX02058502">
    <property type="protein sequence ID" value="OEL17840.1"/>
    <property type="molecule type" value="Genomic_DNA"/>
</dbReference>
<organism evidence="14 15">
    <name type="scientific">Dichanthelium oligosanthes</name>
    <dbReference type="NCBI Taxonomy" id="888268"/>
    <lineage>
        <taxon>Eukaryota</taxon>
        <taxon>Viridiplantae</taxon>
        <taxon>Streptophyta</taxon>
        <taxon>Embryophyta</taxon>
        <taxon>Tracheophyta</taxon>
        <taxon>Spermatophyta</taxon>
        <taxon>Magnoliopsida</taxon>
        <taxon>Liliopsida</taxon>
        <taxon>Poales</taxon>
        <taxon>Poaceae</taxon>
        <taxon>PACMAD clade</taxon>
        <taxon>Panicoideae</taxon>
        <taxon>Panicodae</taxon>
        <taxon>Paniceae</taxon>
        <taxon>Dichantheliinae</taxon>
        <taxon>Dichanthelium</taxon>
    </lineage>
</organism>
<sequence>MASKLSLIVAVVVVVFAASPALAADLVVGGSQGWSLNVDYGEWVDGNEFIVNDTLVFKYAKGQHSVVQATKAGFTACSEANSLAVWNSGDDTVLLNTSGQWWFFSGVGTDCAQGMKFTVTVIPIVKLSSSSPPPRGPSGVGGMAPAIAAAAVAAAALLF</sequence>
<keyword evidence="8" id="KW-0186">Copper</keyword>
<dbReference type="FunFam" id="2.60.40.420:FF:000067">
    <property type="entry name" value="Cupredoxin superfamily protein"/>
    <property type="match status" value="1"/>
</dbReference>
<keyword evidence="4" id="KW-0479">Metal-binding</keyword>
<feature type="domain" description="Phytocyanin" evidence="13">
    <location>
        <begin position="24"/>
        <end position="123"/>
    </location>
</feature>
<accession>A0A1E5UY85</accession>
<evidence type="ECO:0000313" key="15">
    <source>
        <dbReference type="Proteomes" id="UP000095767"/>
    </source>
</evidence>
<dbReference type="SUPFAM" id="SSF49503">
    <property type="entry name" value="Cupredoxins"/>
    <property type="match status" value="1"/>
</dbReference>
<evidence type="ECO:0000256" key="10">
    <source>
        <dbReference type="ARBA" id="ARBA00023157"/>
    </source>
</evidence>
<dbReference type="Gene3D" id="2.60.40.420">
    <property type="entry name" value="Cupredoxins - blue copper proteins"/>
    <property type="match status" value="1"/>
</dbReference>
<dbReference type="PANTHER" id="PTHR33021">
    <property type="entry name" value="BLUE COPPER PROTEIN"/>
    <property type="match status" value="1"/>
</dbReference>
<evidence type="ECO:0000259" key="13">
    <source>
        <dbReference type="PROSITE" id="PS51485"/>
    </source>
</evidence>
<dbReference type="PANTHER" id="PTHR33021:SF218">
    <property type="entry name" value="CUPREDOXIN SUPERFAMILY PROTEIN"/>
    <property type="match status" value="1"/>
</dbReference>
<comment type="subcellular location">
    <subcellularLocation>
        <location evidence="1">Membrane</location>
        <topology evidence="1">Single-pass type I membrane protein</topology>
    </subcellularLocation>
</comment>
<dbReference type="STRING" id="888268.A0A1E5UY85"/>
<evidence type="ECO:0000313" key="14">
    <source>
        <dbReference type="EMBL" id="OEL17840.1"/>
    </source>
</evidence>
<feature type="signal peptide" evidence="12">
    <location>
        <begin position="1"/>
        <end position="23"/>
    </location>
</feature>
<evidence type="ECO:0000256" key="7">
    <source>
        <dbReference type="ARBA" id="ARBA00022989"/>
    </source>
</evidence>
<evidence type="ECO:0000256" key="11">
    <source>
        <dbReference type="ARBA" id="ARBA00023180"/>
    </source>
</evidence>
<dbReference type="OrthoDB" id="784190at2759"/>
<dbReference type="CDD" id="cd04216">
    <property type="entry name" value="Phytocyanin"/>
    <property type="match status" value="1"/>
</dbReference>
<evidence type="ECO:0000256" key="6">
    <source>
        <dbReference type="ARBA" id="ARBA00022982"/>
    </source>
</evidence>
<reference evidence="14 15" key="1">
    <citation type="submission" date="2016-09" db="EMBL/GenBank/DDBJ databases">
        <title>The draft genome of Dichanthelium oligosanthes: A C3 panicoid grass species.</title>
        <authorList>
            <person name="Studer A.J."/>
            <person name="Schnable J.C."/>
            <person name="Brutnell T.P."/>
        </authorList>
    </citation>
    <scope>NUCLEOTIDE SEQUENCE [LARGE SCALE GENOMIC DNA]</scope>
    <source>
        <strain evidence="15">cv. Kellogg 1175</strain>
        <tissue evidence="14">Leaf</tissue>
    </source>
</reference>
<dbReference type="PROSITE" id="PS51485">
    <property type="entry name" value="PHYTOCYANIN"/>
    <property type="match status" value="1"/>
</dbReference>
<keyword evidence="3" id="KW-0812">Transmembrane</keyword>
<dbReference type="InterPro" id="IPR003245">
    <property type="entry name" value="Phytocyanin_dom"/>
</dbReference>
<keyword evidence="6" id="KW-0249">Electron transport</keyword>
<evidence type="ECO:0000256" key="2">
    <source>
        <dbReference type="ARBA" id="ARBA00022448"/>
    </source>
</evidence>
<gene>
    <name evidence="14" type="ORF">BAE44_0021139</name>
</gene>
<evidence type="ECO:0000256" key="9">
    <source>
        <dbReference type="ARBA" id="ARBA00023136"/>
    </source>
</evidence>
<evidence type="ECO:0000256" key="12">
    <source>
        <dbReference type="SAM" id="SignalP"/>
    </source>
</evidence>
<comment type="caution">
    <text evidence="14">The sequence shown here is derived from an EMBL/GenBank/DDBJ whole genome shotgun (WGS) entry which is preliminary data.</text>
</comment>
<keyword evidence="15" id="KW-1185">Reference proteome</keyword>
<dbReference type="GO" id="GO:0046872">
    <property type="term" value="F:metal ion binding"/>
    <property type="evidence" value="ECO:0007669"/>
    <property type="project" value="UniProtKB-KW"/>
</dbReference>
<dbReference type="GO" id="GO:0009055">
    <property type="term" value="F:electron transfer activity"/>
    <property type="evidence" value="ECO:0007669"/>
    <property type="project" value="InterPro"/>
</dbReference>
<dbReference type="Pfam" id="PF02298">
    <property type="entry name" value="Cu_bind_like"/>
    <property type="match status" value="1"/>
</dbReference>
<proteinExistence type="predicted"/>
<feature type="chain" id="PRO_5009187489" description="Phytocyanin domain-containing protein" evidence="12">
    <location>
        <begin position="24"/>
        <end position="159"/>
    </location>
</feature>
<keyword evidence="11" id="KW-0325">Glycoprotein</keyword>